<proteinExistence type="predicted"/>
<dbReference type="Gene3D" id="2.60.40.4060">
    <property type="entry name" value="Reeler domain"/>
    <property type="match status" value="1"/>
</dbReference>
<name>A0A7S1VH62_9EUKA</name>
<dbReference type="Pfam" id="PF02014">
    <property type="entry name" value="Reeler"/>
    <property type="match status" value="1"/>
</dbReference>
<evidence type="ECO:0000259" key="2">
    <source>
        <dbReference type="Pfam" id="PF02014"/>
    </source>
</evidence>
<feature type="signal peptide" evidence="1">
    <location>
        <begin position="1"/>
        <end position="17"/>
    </location>
</feature>
<protein>
    <recommendedName>
        <fullName evidence="2">Reelin domain-containing protein</fullName>
    </recommendedName>
</protein>
<evidence type="ECO:0000256" key="1">
    <source>
        <dbReference type="SAM" id="SignalP"/>
    </source>
</evidence>
<reference evidence="3" key="1">
    <citation type="submission" date="2021-01" db="EMBL/GenBank/DDBJ databases">
        <authorList>
            <person name="Corre E."/>
            <person name="Pelletier E."/>
            <person name="Niang G."/>
            <person name="Scheremetjew M."/>
            <person name="Finn R."/>
            <person name="Kale V."/>
            <person name="Holt S."/>
            <person name="Cochrane G."/>
            <person name="Meng A."/>
            <person name="Brown T."/>
            <person name="Cohen L."/>
        </authorList>
    </citation>
    <scope>NUCLEOTIDE SEQUENCE</scope>
    <source>
        <strain evidence="3">ATCC 50979</strain>
    </source>
</reference>
<dbReference type="InterPro" id="IPR002861">
    <property type="entry name" value="Reeler_dom"/>
</dbReference>
<evidence type="ECO:0000313" key="3">
    <source>
        <dbReference type="EMBL" id="CAD9299846.1"/>
    </source>
</evidence>
<feature type="domain" description="Reelin" evidence="2">
    <location>
        <begin position="38"/>
        <end position="138"/>
    </location>
</feature>
<dbReference type="EMBL" id="HBGL01009894">
    <property type="protein sequence ID" value="CAD9299846.1"/>
    <property type="molecule type" value="Transcribed_RNA"/>
</dbReference>
<accession>A0A7S1VH62</accession>
<sequence length="203" mass="20373">MIFTLLGLLSVFTPSLAYKSGSGACTYDKVTMSRDKEQTAGTFTATVNATTYGPSSEIAVTVSGQHCGILAYGLASNGTEVGTLIAGADQKVSPFSGCSTAGSSLTHTSSYGSVTEASFTYVAPACDVGTVTLNIVVLSGELDAIAGQTFYLVTKEFTVAEGATFDCEEDVVPAPEDDGGDAATLGLSAAALVAGIVSAAAFA</sequence>
<dbReference type="AlphaFoldDB" id="A0A7S1VH62"/>
<feature type="chain" id="PRO_5030976402" description="Reelin domain-containing protein" evidence="1">
    <location>
        <begin position="18"/>
        <end position="203"/>
    </location>
</feature>
<keyword evidence="1" id="KW-0732">Signal</keyword>
<gene>
    <name evidence="3" type="ORF">SSP0437_LOCUS7680</name>
</gene>
<dbReference type="InterPro" id="IPR042307">
    <property type="entry name" value="Reeler_sf"/>
</dbReference>
<organism evidence="3">
    <name type="scientific">Sexangularia sp. CB-2014</name>
    <dbReference type="NCBI Taxonomy" id="1486929"/>
    <lineage>
        <taxon>Eukaryota</taxon>
        <taxon>Amoebozoa</taxon>
        <taxon>Tubulinea</taxon>
        <taxon>Elardia</taxon>
        <taxon>Arcellinida</taxon>
        <taxon>Arcellinida incertae sedis</taxon>
        <taxon>Sexangularia</taxon>
    </lineage>
</organism>